<dbReference type="Proteomes" id="UP001237642">
    <property type="component" value="Unassembled WGS sequence"/>
</dbReference>
<dbReference type="EMBL" id="JAUIZM010000004">
    <property type="protein sequence ID" value="KAK1389111.1"/>
    <property type="molecule type" value="Genomic_DNA"/>
</dbReference>
<accession>A0AAD8IQJ4</accession>
<comment type="caution">
    <text evidence="1">The sequence shown here is derived from an EMBL/GenBank/DDBJ whole genome shotgun (WGS) entry which is preliminary data.</text>
</comment>
<evidence type="ECO:0000313" key="2">
    <source>
        <dbReference type="Proteomes" id="UP001237642"/>
    </source>
</evidence>
<reference evidence="1" key="2">
    <citation type="submission" date="2023-05" db="EMBL/GenBank/DDBJ databases">
        <authorList>
            <person name="Schelkunov M.I."/>
        </authorList>
    </citation>
    <scope>NUCLEOTIDE SEQUENCE</scope>
    <source>
        <strain evidence="1">Hsosn_3</strain>
        <tissue evidence="1">Leaf</tissue>
    </source>
</reference>
<organism evidence="1 2">
    <name type="scientific">Heracleum sosnowskyi</name>
    <dbReference type="NCBI Taxonomy" id="360622"/>
    <lineage>
        <taxon>Eukaryota</taxon>
        <taxon>Viridiplantae</taxon>
        <taxon>Streptophyta</taxon>
        <taxon>Embryophyta</taxon>
        <taxon>Tracheophyta</taxon>
        <taxon>Spermatophyta</taxon>
        <taxon>Magnoliopsida</taxon>
        <taxon>eudicotyledons</taxon>
        <taxon>Gunneridae</taxon>
        <taxon>Pentapetalae</taxon>
        <taxon>asterids</taxon>
        <taxon>campanulids</taxon>
        <taxon>Apiales</taxon>
        <taxon>Apiaceae</taxon>
        <taxon>Apioideae</taxon>
        <taxon>apioid superclade</taxon>
        <taxon>Tordylieae</taxon>
        <taxon>Tordyliinae</taxon>
        <taxon>Heracleum</taxon>
    </lineage>
</organism>
<gene>
    <name evidence="1" type="ORF">POM88_017289</name>
</gene>
<name>A0AAD8IQJ4_9APIA</name>
<sequence length="269" mass="31176">MWSSCGLQWCFEQLCEGQVNSWPKLKSVFYPGPIIFLTIFYVDRVIINGKQQVERQIPAFKGWTQKLLKQRQAEEKKLVSFEILLARSELPTPQGDDPVQDNVHVNEEQTPLVEKDTEVIVQVIRRNEAFKNDEQEMDAPSQLVQENFKVREKGNELLKENEAFNNEQEMDAPSPLVQDNFKVREKDWFEDLSVKAVMLMDAIEIYKNEIEAAKLMHPNDINISNIEGQVGVVIQKLIQSFQNANTQPESEVKLNPEYQTKDKYEAEMA</sequence>
<protein>
    <submittedName>
        <fullName evidence="1">Uncharacterized protein</fullName>
    </submittedName>
</protein>
<dbReference type="AlphaFoldDB" id="A0AAD8IQJ4"/>
<reference evidence="1" key="1">
    <citation type="submission" date="2023-02" db="EMBL/GenBank/DDBJ databases">
        <title>Genome of toxic invasive species Heracleum sosnowskyi carries increased number of genes despite the absence of recent whole-genome duplications.</title>
        <authorList>
            <person name="Schelkunov M."/>
            <person name="Shtratnikova V."/>
            <person name="Makarenko M."/>
            <person name="Klepikova A."/>
            <person name="Omelchenko D."/>
            <person name="Novikova G."/>
            <person name="Obukhova E."/>
            <person name="Bogdanov V."/>
            <person name="Penin A."/>
            <person name="Logacheva M."/>
        </authorList>
    </citation>
    <scope>NUCLEOTIDE SEQUENCE</scope>
    <source>
        <strain evidence="1">Hsosn_3</strain>
        <tissue evidence="1">Leaf</tissue>
    </source>
</reference>
<keyword evidence="2" id="KW-1185">Reference proteome</keyword>
<proteinExistence type="predicted"/>
<evidence type="ECO:0000313" key="1">
    <source>
        <dbReference type="EMBL" id="KAK1389111.1"/>
    </source>
</evidence>